<dbReference type="InterPro" id="IPR003789">
    <property type="entry name" value="Asn/Gln_tRNA_amidoTrase-B-like"/>
</dbReference>
<dbReference type="AlphaFoldDB" id="A0A974Y3I3"/>
<dbReference type="PANTHER" id="PTHR28055">
    <property type="entry name" value="ALTERED INHERITANCE OF MITOCHONDRIA PROTEIN 41, MITOCHONDRIAL"/>
    <property type="match status" value="1"/>
</dbReference>
<name>A0A974Y3I3_9RHOO</name>
<dbReference type="Proteomes" id="UP000663444">
    <property type="component" value="Chromosome"/>
</dbReference>
<dbReference type="InterPro" id="IPR019004">
    <property type="entry name" value="YqeY/Aim41"/>
</dbReference>
<dbReference type="SUPFAM" id="SSF89095">
    <property type="entry name" value="GatB/YqeY motif"/>
    <property type="match status" value="1"/>
</dbReference>
<dbReference type="EMBL" id="CP064781">
    <property type="protein sequence ID" value="QRJ63905.1"/>
    <property type="molecule type" value="Genomic_DNA"/>
</dbReference>
<dbReference type="PANTHER" id="PTHR28055:SF1">
    <property type="entry name" value="ALTERED INHERITANCE OF MITOCHONDRIA PROTEIN 41, MITOCHONDRIAL"/>
    <property type="match status" value="1"/>
</dbReference>
<feature type="coiled-coil region" evidence="1">
    <location>
        <begin position="53"/>
        <end position="84"/>
    </location>
</feature>
<dbReference type="InterPro" id="IPR023168">
    <property type="entry name" value="GatB_Yqey_C_2"/>
</dbReference>
<organism evidence="2 3">
    <name type="scientific">Azospira restricta</name>
    <dbReference type="NCBI Taxonomy" id="404405"/>
    <lineage>
        <taxon>Bacteria</taxon>
        <taxon>Pseudomonadati</taxon>
        <taxon>Pseudomonadota</taxon>
        <taxon>Betaproteobacteria</taxon>
        <taxon>Rhodocyclales</taxon>
        <taxon>Rhodocyclaceae</taxon>
        <taxon>Azospira</taxon>
    </lineage>
</organism>
<evidence type="ECO:0000256" key="1">
    <source>
        <dbReference type="SAM" id="Coils"/>
    </source>
</evidence>
<dbReference type="GO" id="GO:0016884">
    <property type="term" value="F:carbon-nitrogen ligase activity, with glutamine as amido-N-donor"/>
    <property type="evidence" value="ECO:0007669"/>
    <property type="project" value="InterPro"/>
</dbReference>
<accession>A0A974Y3I3</accession>
<reference evidence="2" key="1">
    <citation type="submission" date="2020-11" db="EMBL/GenBank/DDBJ databases">
        <title>Azospira restricta DSM 18626 genome sequence.</title>
        <authorList>
            <person name="Moe W.M."/>
        </authorList>
    </citation>
    <scope>NUCLEOTIDE SEQUENCE</scope>
    <source>
        <strain evidence="2">DSM 18626</strain>
    </source>
</reference>
<keyword evidence="3" id="KW-1185">Reference proteome</keyword>
<keyword evidence="1" id="KW-0175">Coiled coil</keyword>
<evidence type="ECO:0000313" key="3">
    <source>
        <dbReference type="Proteomes" id="UP000663444"/>
    </source>
</evidence>
<evidence type="ECO:0000313" key="2">
    <source>
        <dbReference type="EMBL" id="QRJ63905.1"/>
    </source>
</evidence>
<proteinExistence type="predicted"/>
<dbReference type="RefSeq" id="WP_203387437.1">
    <property type="nucleotide sequence ID" value="NZ_CP064781.1"/>
</dbReference>
<dbReference type="Pfam" id="PF09424">
    <property type="entry name" value="YqeY"/>
    <property type="match status" value="1"/>
</dbReference>
<dbReference type="InterPro" id="IPR042184">
    <property type="entry name" value="YqeY/Aim41_N"/>
</dbReference>
<dbReference type="Gene3D" id="1.10.10.410">
    <property type="match status" value="1"/>
</dbReference>
<sequence length="148" mass="15617">MTLKERITEDMKAAMRAKEAAKLGAIRLLLAAIKQKEVDERIELDDAGVLAVVEKLLKQRKDSIAQYEAAKRDDLAAAERAEAELLASYMPVQLSIAEIAAEVAAAVAATGAAGPADMGKVMGAVKAKLAGRADMGEVSKQVKAALTR</sequence>
<dbReference type="KEGG" id="ares:IWH25_00650"/>
<protein>
    <submittedName>
        <fullName evidence="2">GatB/YqeY domain-containing protein</fullName>
    </submittedName>
</protein>
<dbReference type="Gene3D" id="1.10.1510.10">
    <property type="entry name" value="Uncharacterised protein YqeY/AIM41 PF09424, N-terminal domain"/>
    <property type="match status" value="1"/>
</dbReference>
<gene>
    <name evidence="2" type="ORF">IWH25_00650</name>
</gene>